<comment type="caution">
    <text evidence="1">The sequence shown here is derived from an EMBL/GenBank/DDBJ whole genome shotgun (WGS) entry which is preliminary data.</text>
</comment>
<name>A0AAW2GFX5_9HYME</name>
<protein>
    <submittedName>
        <fullName evidence="1">Uncharacterized protein</fullName>
    </submittedName>
</protein>
<gene>
    <name evidence="1" type="ORF">PUN28_005424</name>
</gene>
<sequence>MKLFDCIQCLATLNRRRSSRRSCETTDPLVITKRPPLRRQRYYSYRRAESQKIASSRSNVRFLTAIRSLGISWKRRGSSRTRGKHEACPKSARLLAGNDQIGSTTVGIPKAVNGVRLKRKRKILAKGVETSNGRRAEAGVAGRRAGELEREYYEHLEALKFLIDPPPCFRNTETRQNFENKLNSLDFRRMNTVAIPAWPETYGRRDLGWGPSGFRSPRRENGSGGRARTYADTLDRIVEEHLRIERTMLDLFARAPILKGRHGGQVSPARENKTVRFKDEVERTAVGQWAKGLRPGGEGRGGMEFDNIVKDYSDFSRAPGESSNVFDVETRNGR</sequence>
<keyword evidence="2" id="KW-1185">Reference proteome</keyword>
<evidence type="ECO:0000313" key="2">
    <source>
        <dbReference type="Proteomes" id="UP001430953"/>
    </source>
</evidence>
<accession>A0AAW2GFX5</accession>
<dbReference type="Proteomes" id="UP001430953">
    <property type="component" value="Unassembled WGS sequence"/>
</dbReference>
<dbReference type="EMBL" id="JADYXP020000004">
    <property type="protein sequence ID" value="KAL0127131.1"/>
    <property type="molecule type" value="Genomic_DNA"/>
</dbReference>
<proteinExistence type="predicted"/>
<organism evidence="1 2">
    <name type="scientific">Cardiocondyla obscurior</name>
    <dbReference type="NCBI Taxonomy" id="286306"/>
    <lineage>
        <taxon>Eukaryota</taxon>
        <taxon>Metazoa</taxon>
        <taxon>Ecdysozoa</taxon>
        <taxon>Arthropoda</taxon>
        <taxon>Hexapoda</taxon>
        <taxon>Insecta</taxon>
        <taxon>Pterygota</taxon>
        <taxon>Neoptera</taxon>
        <taxon>Endopterygota</taxon>
        <taxon>Hymenoptera</taxon>
        <taxon>Apocrita</taxon>
        <taxon>Aculeata</taxon>
        <taxon>Formicoidea</taxon>
        <taxon>Formicidae</taxon>
        <taxon>Myrmicinae</taxon>
        <taxon>Cardiocondyla</taxon>
    </lineage>
</organism>
<dbReference type="AlphaFoldDB" id="A0AAW2GFX5"/>
<evidence type="ECO:0000313" key="1">
    <source>
        <dbReference type="EMBL" id="KAL0127131.1"/>
    </source>
</evidence>
<reference evidence="1 2" key="1">
    <citation type="submission" date="2023-03" db="EMBL/GenBank/DDBJ databases">
        <title>High recombination rates correlate with genetic variation in Cardiocondyla obscurior ants.</title>
        <authorList>
            <person name="Errbii M."/>
        </authorList>
    </citation>
    <scope>NUCLEOTIDE SEQUENCE [LARGE SCALE GENOMIC DNA]</scope>
    <source>
        <strain evidence="1">Alpha-2009</strain>
        <tissue evidence="1">Whole body</tissue>
    </source>
</reference>